<accession>A0A0R3NDH9</accession>
<organism evidence="2 3">
    <name type="scientific">Bradyrhizobium retamae</name>
    <dbReference type="NCBI Taxonomy" id="1300035"/>
    <lineage>
        <taxon>Bacteria</taxon>
        <taxon>Pseudomonadati</taxon>
        <taxon>Pseudomonadota</taxon>
        <taxon>Alphaproteobacteria</taxon>
        <taxon>Hyphomicrobiales</taxon>
        <taxon>Nitrobacteraceae</taxon>
        <taxon>Bradyrhizobium</taxon>
    </lineage>
</organism>
<evidence type="ECO:0000313" key="3">
    <source>
        <dbReference type="Proteomes" id="UP000052023"/>
    </source>
</evidence>
<comment type="caution">
    <text evidence="2">The sequence shown here is derived from an EMBL/GenBank/DDBJ whole genome shotgun (WGS) entry which is preliminary data.</text>
</comment>
<feature type="transmembrane region" description="Helical" evidence="1">
    <location>
        <begin position="12"/>
        <end position="38"/>
    </location>
</feature>
<feature type="transmembrane region" description="Helical" evidence="1">
    <location>
        <begin position="339"/>
        <end position="363"/>
    </location>
</feature>
<dbReference type="AlphaFoldDB" id="A0A0R3NDH9"/>
<dbReference type="PANTHER" id="PTHR34219">
    <property type="entry name" value="IRON-REGULATED INNER MEMBRANE PROTEIN-RELATED"/>
    <property type="match status" value="1"/>
</dbReference>
<dbReference type="Pfam" id="PF03929">
    <property type="entry name" value="PepSY_TM"/>
    <property type="match status" value="1"/>
</dbReference>
<dbReference type="InterPro" id="IPR005625">
    <property type="entry name" value="PepSY-ass_TM"/>
</dbReference>
<sequence length="379" mass="42373">MKAPRLRVALVWLHRWVGLSLGVLLVVIGLTGSFIVFYREIDAALNPSLYTPAGPQHHLESAEVMRIAATVDSAPIRSVIAPDQTWPVWVVMHSHPTEKGRYPSLWTTMIDPSNGKVLGRRDYTNCFAFTVYRVHYNLLLHDWWGSELVGVIGFVLLGMAFSGLYLWWPKRVRFWRSVSIRRHVSAQRLMLDLHNTAGFWSLPLLALISVTGIGIVFPGVIRPVVGLVSTATPYPSPTIKPPPPNGAARLSADAIVLAARAAQPGYDIAQLNPPSETRNTWRVLLRPPGSNPALRTRGAIWLDPWTGALAHDRTPDSMSLGDRYMTEQLWLHNGSSFGLLGRLLVFASGFMPLILFVTSFQVWRSRRRHRTKRGDARSS</sequence>
<feature type="transmembrane region" description="Helical" evidence="1">
    <location>
        <begin position="148"/>
        <end position="168"/>
    </location>
</feature>
<evidence type="ECO:0000256" key="1">
    <source>
        <dbReference type="SAM" id="Phobius"/>
    </source>
</evidence>
<keyword evidence="1" id="KW-0812">Transmembrane</keyword>
<proteinExistence type="predicted"/>
<feature type="transmembrane region" description="Helical" evidence="1">
    <location>
        <begin position="197"/>
        <end position="221"/>
    </location>
</feature>
<reference evidence="2 3" key="1">
    <citation type="submission" date="2014-03" db="EMBL/GenBank/DDBJ databases">
        <title>Bradyrhizobium valentinum sp. nov., isolated from effective nodules of Lupinus mariae-josephae, a lupine endemic of basic-lime soils in Eastern Spain.</title>
        <authorList>
            <person name="Duran D."/>
            <person name="Rey L."/>
            <person name="Navarro A."/>
            <person name="Busquets A."/>
            <person name="Imperial J."/>
            <person name="Ruiz-Argueso T."/>
        </authorList>
    </citation>
    <scope>NUCLEOTIDE SEQUENCE [LARGE SCALE GENOMIC DNA]</scope>
    <source>
        <strain evidence="2 3">Ro19</strain>
    </source>
</reference>
<gene>
    <name evidence="2" type="ORF">CQ13_14735</name>
</gene>
<dbReference type="RefSeq" id="WP_057841568.1">
    <property type="nucleotide sequence ID" value="NZ_LLYA01000002.1"/>
</dbReference>
<keyword evidence="1" id="KW-1133">Transmembrane helix</keyword>
<evidence type="ECO:0008006" key="4">
    <source>
        <dbReference type="Google" id="ProtNLM"/>
    </source>
</evidence>
<evidence type="ECO:0000313" key="2">
    <source>
        <dbReference type="EMBL" id="KRR30044.1"/>
    </source>
</evidence>
<keyword evidence="3" id="KW-1185">Reference proteome</keyword>
<keyword evidence="1" id="KW-0472">Membrane</keyword>
<protein>
    <recommendedName>
        <fullName evidence="4">Peptidase</fullName>
    </recommendedName>
</protein>
<dbReference type="OrthoDB" id="9791166at2"/>
<dbReference type="Proteomes" id="UP000052023">
    <property type="component" value="Unassembled WGS sequence"/>
</dbReference>
<name>A0A0R3NDH9_9BRAD</name>
<dbReference type="EMBL" id="LLYA01000002">
    <property type="protein sequence ID" value="KRR30044.1"/>
    <property type="molecule type" value="Genomic_DNA"/>
</dbReference>